<dbReference type="AlphaFoldDB" id="A0A249PEJ3"/>
<reference evidence="1 2" key="1">
    <citation type="submission" date="2017-08" db="EMBL/GenBank/DDBJ databases">
        <title>Multipartite genome sequences of Sinorhizobium species nodulating soybeans.</title>
        <authorList>
            <person name="Tian C.F."/>
        </authorList>
    </citation>
    <scope>NUCLEOTIDE SEQUENCE [LARGE SCALE GENOMIC DNA]</scope>
    <source>
        <strain evidence="1 2">CCBAU 05684</strain>
    </source>
</reference>
<sequence>MPAPLEGGHGHWVKSNRFHFGTGLSRRRLKSCALPTALLP</sequence>
<evidence type="ECO:0000313" key="1">
    <source>
        <dbReference type="EMBL" id="ASY64338.1"/>
    </source>
</evidence>
<organism evidence="1 2">
    <name type="scientific">Sinorhizobium sojae CCBAU 05684</name>
    <dbReference type="NCBI Taxonomy" id="716928"/>
    <lineage>
        <taxon>Bacteria</taxon>
        <taxon>Pseudomonadati</taxon>
        <taxon>Pseudomonadota</taxon>
        <taxon>Alphaproteobacteria</taxon>
        <taxon>Hyphomicrobiales</taxon>
        <taxon>Rhizobiaceae</taxon>
        <taxon>Sinorhizobium/Ensifer group</taxon>
        <taxon>Sinorhizobium</taxon>
    </lineage>
</organism>
<proteinExistence type="predicted"/>
<protein>
    <submittedName>
        <fullName evidence="1">Uncharacterized protein</fullName>
    </submittedName>
</protein>
<dbReference type="KEGG" id="esj:SJ05684_c29080"/>
<keyword evidence="2" id="KW-1185">Reference proteome</keyword>
<gene>
    <name evidence="1" type="ORF">SJ05684_c29080</name>
</gene>
<dbReference type="EMBL" id="CP023067">
    <property type="protein sequence ID" value="ASY64338.1"/>
    <property type="molecule type" value="Genomic_DNA"/>
</dbReference>
<accession>A0A249PEJ3</accession>
<dbReference type="Proteomes" id="UP000217211">
    <property type="component" value="Chromosome"/>
</dbReference>
<evidence type="ECO:0000313" key="2">
    <source>
        <dbReference type="Proteomes" id="UP000217211"/>
    </source>
</evidence>
<name>A0A249PEJ3_9HYPH</name>